<dbReference type="Proteomes" id="UP001172102">
    <property type="component" value="Unassembled WGS sequence"/>
</dbReference>
<dbReference type="AlphaFoldDB" id="A0AA40AYX6"/>
<feature type="domain" description="GPI inositol-deacylase winged helix" evidence="1">
    <location>
        <begin position="56"/>
        <end position="131"/>
    </location>
</feature>
<gene>
    <name evidence="2" type="ORF">B0H67DRAFT_482825</name>
</gene>
<sequence>GMFLYASVVLGNLQEQGSEADLEDELCEHFPNGLEQAYHRVAVRILERAPPRRCDAAMKILRWISCAARPLHWREIQTLFCISPENAICDGKKRRAEHCKDICGSLVEVQPCNLEPSDVSESTLRLVHTTAKR</sequence>
<evidence type="ECO:0000259" key="1">
    <source>
        <dbReference type="Pfam" id="PF22939"/>
    </source>
</evidence>
<dbReference type="EMBL" id="JAUKUA010000002">
    <property type="protein sequence ID" value="KAK0724556.1"/>
    <property type="molecule type" value="Genomic_DNA"/>
</dbReference>
<dbReference type="Pfam" id="PF22939">
    <property type="entry name" value="WHD_GPIID"/>
    <property type="match status" value="1"/>
</dbReference>
<evidence type="ECO:0000313" key="2">
    <source>
        <dbReference type="EMBL" id="KAK0724556.1"/>
    </source>
</evidence>
<accession>A0AA40AYX6</accession>
<evidence type="ECO:0000313" key="3">
    <source>
        <dbReference type="Proteomes" id="UP001172102"/>
    </source>
</evidence>
<keyword evidence="3" id="KW-1185">Reference proteome</keyword>
<comment type="caution">
    <text evidence="2">The sequence shown here is derived from an EMBL/GenBank/DDBJ whole genome shotgun (WGS) entry which is preliminary data.</text>
</comment>
<reference evidence="2" key="1">
    <citation type="submission" date="2023-06" db="EMBL/GenBank/DDBJ databases">
        <title>Genome-scale phylogeny and comparative genomics of the fungal order Sordariales.</title>
        <authorList>
            <consortium name="Lawrence Berkeley National Laboratory"/>
            <person name="Hensen N."/>
            <person name="Bonometti L."/>
            <person name="Westerberg I."/>
            <person name="Brannstrom I.O."/>
            <person name="Guillou S."/>
            <person name="Cros-Aarteil S."/>
            <person name="Calhoun S."/>
            <person name="Haridas S."/>
            <person name="Kuo A."/>
            <person name="Mondo S."/>
            <person name="Pangilinan J."/>
            <person name="Riley R."/>
            <person name="Labutti K."/>
            <person name="Andreopoulos B."/>
            <person name="Lipzen A."/>
            <person name="Chen C."/>
            <person name="Yanf M."/>
            <person name="Daum C."/>
            <person name="Ng V."/>
            <person name="Clum A."/>
            <person name="Steindorff A."/>
            <person name="Ohm R."/>
            <person name="Martin F."/>
            <person name="Silar P."/>
            <person name="Natvig D."/>
            <person name="Lalanne C."/>
            <person name="Gautier V."/>
            <person name="Ament-Velasquez S.L."/>
            <person name="Kruys A."/>
            <person name="Hutchinson M.I."/>
            <person name="Powell A.J."/>
            <person name="Barry K."/>
            <person name="Miller A.N."/>
            <person name="Grigoriev I.V."/>
            <person name="Debuchy R."/>
            <person name="Gladieux P."/>
            <person name="Thoren M.H."/>
            <person name="Johannesson H."/>
        </authorList>
    </citation>
    <scope>NUCLEOTIDE SEQUENCE</scope>
    <source>
        <strain evidence="2">SMH4607-1</strain>
    </source>
</reference>
<dbReference type="PANTHER" id="PTHR10039">
    <property type="entry name" value="AMELOGENIN"/>
    <property type="match status" value="1"/>
</dbReference>
<name>A0AA40AYX6_9PEZI</name>
<feature type="non-terminal residue" evidence="2">
    <location>
        <position position="133"/>
    </location>
</feature>
<dbReference type="InterPro" id="IPR054471">
    <property type="entry name" value="GPIID_WHD"/>
</dbReference>
<proteinExistence type="predicted"/>
<protein>
    <recommendedName>
        <fullName evidence="1">GPI inositol-deacylase winged helix domain-containing protein</fullName>
    </recommendedName>
</protein>
<organism evidence="2 3">
    <name type="scientific">Lasiosphaeris hirsuta</name>
    <dbReference type="NCBI Taxonomy" id="260670"/>
    <lineage>
        <taxon>Eukaryota</taxon>
        <taxon>Fungi</taxon>
        <taxon>Dikarya</taxon>
        <taxon>Ascomycota</taxon>
        <taxon>Pezizomycotina</taxon>
        <taxon>Sordariomycetes</taxon>
        <taxon>Sordariomycetidae</taxon>
        <taxon>Sordariales</taxon>
        <taxon>Lasiosphaeriaceae</taxon>
        <taxon>Lasiosphaeris</taxon>
    </lineage>
</organism>